<organism evidence="2 3">
    <name type="scientific">Oidiodendron maius (strain Zn)</name>
    <dbReference type="NCBI Taxonomy" id="913774"/>
    <lineage>
        <taxon>Eukaryota</taxon>
        <taxon>Fungi</taxon>
        <taxon>Dikarya</taxon>
        <taxon>Ascomycota</taxon>
        <taxon>Pezizomycotina</taxon>
        <taxon>Leotiomycetes</taxon>
        <taxon>Leotiomycetes incertae sedis</taxon>
        <taxon>Myxotrichaceae</taxon>
        <taxon>Oidiodendron</taxon>
    </lineage>
</organism>
<keyword evidence="3" id="KW-1185">Reference proteome</keyword>
<accession>A0A0C3CX17</accession>
<name>A0A0C3CX17_OIDMZ</name>
<proteinExistence type="predicted"/>
<reference evidence="2 3" key="1">
    <citation type="submission" date="2014-04" db="EMBL/GenBank/DDBJ databases">
        <authorList>
            <consortium name="DOE Joint Genome Institute"/>
            <person name="Kuo A."/>
            <person name="Martino E."/>
            <person name="Perotto S."/>
            <person name="Kohler A."/>
            <person name="Nagy L.G."/>
            <person name="Floudas D."/>
            <person name="Copeland A."/>
            <person name="Barry K.W."/>
            <person name="Cichocki N."/>
            <person name="Veneault-Fourrey C."/>
            <person name="LaButti K."/>
            <person name="Lindquist E.A."/>
            <person name="Lipzen A."/>
            <person name="Lundell T."/>
            <person name="Morin E."/>
            <person name="Murat C."/>
            <person name="Sun H."/>
            <person name="Tunlid A."/>
            <person name="Henrissat B."/>
            <person name="Grigoriev I.V."/>
            <person name="Hibbett D.S."/>
            <person name="Martin F."/>
            <person name="Nordberg H.P."/>
            <person name="Cantor M.N."/>
            <person name="Hua S.X."/>
        </authorList>
    </citation>
    <scope>NUCLEOTIDE SEQUENCE [LARGE SCALE GENOMIC DNA]</scope>
    <source>
        <strain evidence="2 3">Zn</strain>
    </source>
</reference>
<dbReference type="Pfam" id="PF14223">
    <property type="entry name" value="Retrotran_gag_2"/>
    <property type="match status" value="1"/>
</dbReference>
<dbReference type="AlphaFoldDB" id="A0A0C3CX17"/>
<gene>
    <name evidence="2" type="ORF">OIDMADRAFT_51509</name>
</gene>
<dbReference type="InParanoid" id="A0A0C3CX17"/>
<feature type="compositionally biased region" description="Basic and acidic residues" evidence="1">
    <location>
        <begin position="228"/>
        <end position="251"/>
    </location>
</feature>
<reference evidence="3" key="2">
    <citation type="submission" date="2015-01" db="EMBL/GenBank/DDBJ databases">
        <title>Evolutionary Origins and Diversification of the Mycorrhizal Mutualists.</title>
        <authorList>
            <consortium name="DOE Joint Genome Institute"/>
            <consortium name="Mycorrhizal Genomics Consortium"/>
            <person name="Kohler A."/>
            <person name="Kuo A."/>
            <person name="Nagy L.G."/>
            <person name="Floudas D."/>
            <person name="Copeland A."/>
            <person name="Barry K.W."/>
            <person name="Cichocki N."/>
            <person name="Veneault-Fourrey C."/>
            <person name="LaButti K."/>
            <person name="Lindquist E.A."/>
            <person name="Lipzen A."/>
            <person name="Lundell T."/>
            <person name="Morin E."/>
            <person name="Murat C."/>
            <person name="Riley R."/>
            <person name="Ohm R."/>
            <person name="Sun H."/>
            <person name="Tunlid A."/>
            <person name="Henrissat B."/>
            <person name="Grigoriev I.V."/>
            <person name="Hibbett D.S."/>
            <person name="Martin F."/>
        </authorList>
    </citation>
    <scope>NUCLEOTIDE SEQUENCE [LARGE SCALE GENOMIC DNA]</scope>
    <source>
        <strain evidence="3">Zn</strain>
    </source>
</reference>
<dbReference type="EMBL" id="KN832873">
    <property type="protein sequence ID" value="KIN03549.1"/>
    <property type="molecule type" value="Genomic_DNA"/>
</dbReference>
<dbReference type="OrthoDB" id="3540327at2759"/>
<dbReference type="HOGENOM" id="CLU_834446_0_0_1"/>
<feature type="region of interest" description="Disordered" evidence="1">
    <location>
        <begin position="276"/>
        <end position="333"/>
    </location>
</feature>
<feature type="compositionally biased region" description="Low complexity" evidence="1">
    <location>
        <begin position="196"/>
        <end position="208"/>
    </location>
</feature>
<evidence type="ECO:0000313" key="2">
    <source>
        <dbReference type="EMBL" id="KIN03549.1"/>
    </source>
</evidence>
<dbReference type="Proteomes" id="UP000054321">
    <property type="component" value="Unassembled WGS sequence"/>
</dbReference>
<protein>
    <recommendedName>
        <fullName evidence="4">CCHC-type domain-containing protein</fullName>
    </recommendedName>
</protein>
<sequence>MPTEYNTTKWGRVAILDGGNYPEFKSTCTAALAVIDAWNIVDGSDPEPPAQPRATYLEWKDRNQKAIQIISGSIQPRFLPKITPYIQAKDVPGIWIELAKFNRANDPVFNSTVREQFSTAEFDPKAETIRDFSSRLYGYKTSLDGSDFNLTDRDIILRLLAALPAKDPLWQQAKHFAIREKHDLEGTITLLQSYKTAPETTKPAKPTESSTPPPKAAAFARHSRRDKRGGSSDKKRKYEDRGSQSKPPEHQNDCYFCSKKGYFQKDCCKYERARARAQRRNESSSGSESESESKQEHKPKRSKSRDKGKERERSTEHAGLVSHFATTEPECSL</sequence>
<evidence type="ECO:0008006" key="4">
    <source>
        <dbReference type="Google" id="ProtNLM"/>
    </source>
</evidence>
<evidence type="ECO:0000256" key="1">
    <source>
        <dbReference type="SAM" id="MobiDB-lite"/>
    </source>
</evidence>
<feature type="compositionally biased region" description="Basic and acidic residues" evidence="1">
    <location>
        <begin position="305"/>
        <end position="316"/>
    </location>
</feature>
<evidence type="ECO:0000313" key="3">
    <source>
        <dbReference type="Proteomes" id="UP000054321"/>
    </source>
</evidence>
<feature type="region of interest" description="Disordered" evidence="1">
    <location>
        <begin position="196"/>
        <end position="251"/>
    </location>
</feature>